<dbReference type="PROSITE" id="PS51343">
    <property type="entry name" value="PII_GLNB_DOM"/>
    <property type="match status" value="1"/>
</dbReference>
<dbReference type="Proteomes" id="UP000069241">
    <property type="component" value="Chromosome"/>
</dbReference>
<dbReference type="EMBL" id="CP014229">
    <property type="protein sequence ID" value="AMD91412.1"/>
    <property type="molecule type" value="Genomic_DNA"/>
</dbReference>
<dbReference type="Pfam" id="PF00543">
    <property type="entry name" value="P-II"/>
    <property type="match status" value="1"/>
</dbReference>
<name>A0A0X8JMD3_9BACT</name>
<evidence type="ECO:0000313" key="1">
    <source>
        <dbReference type="EMBL" id="AMD91412.1"/>
    </source>
</evidence>
<dbReference type="KEGG" id="dfi:AXF13_15460"/>
<evidence type="ECO:0000313" key="2">
    <source>
        <dbReference type="Proteomes" id="UP000069241"/>
    </source>
</evidence>
<sequence>MSLLATIYAPGKLLVSIVGRNQGDWVVEAAKKAGARGGTVLLGRGTAESRILRLLCLGDTEKDLVLTLAPAGEMPAIINVLRDGSGMAGKAPGVGFVIDVSGILRHILSAPGAAPQPFHTATGESMNAQASHQLICVIVNAGYADDVMNAARTAGATGGTVINARGTGREEDVKFFGITLVPEKELLLILAEQAAAPDILEAIRRTPCLNEPGIGIAFCMAVESFFPLGRAGATD</sequence>
<dbReference type="Gene3D" id="3.30.70.120">
    <property type="match status" value="2"/>
</dbReference>
<dbReference type="STRING" id="44742.AXF13_15460"/>
<accession>A0A0X8JMD3</accession>
<dbReference type="GO" id="GO:0030234">
    <property type="term" value="F:enzyme regulator activity"/>
    <property type="evidence" value="ECO:0007669"/>
    <property type="project" value="InterPro"/>
</dbReference>
<dbReference type="AlphaFoldDB" id="A0A0X8JMD3"/>
<protein>
    <submittedName>
        <fullName evidence="1">Uncharacterized protein</fullName>
    </submittedName>
</protein>
<organism evidence="1 2">
    <name type="scientific">Desulfovibrio fairfieldensis</name>
    <dbReference type="NCBI Taxonomy" id="44742"/>
    <lineage>
        <taxon>Bacteria</taxon>
        <taxon>Pseudomonadati</taxon>
        <taxon>Thermodesulfobacteriota</taxon>
        <taxon>Desulfovibrionia</taxon>
        <taxon>Desulfovibrionales</taxon>
        <taxon>Desulfovibrionaceae</taxon>
        <taxon>Desulfovibrio</taxon>
    </lineage>
</organism>
<dbReference type="InterPro" id="IPR011322">
    <property type="entry name" value="N-reg_PII-like_a/b"/>
</dbReference>
<dbReference type="RefSeq" id="WP_009303084.1">
    <property type="nucleotide sequence ID" value="NZ_CP014229.1"/>
</dbReference>
<dbReference type="GO" id="GO:0006808">
    <property type="term" value="P:regulation of nitrogen utilization"/>
    <property type="evidence" value="ECO:0007669"/>
    <property type="project" value="InterPro"/>
</dbReference>
<dbReference type="SMART" id="SM00938">
    <property type="entry name" value="P-II"/>
    <property type="match status" value="1"/>
</dbReference>
<reference evidence="2" key="1">
    <citation type="submission" date="2016-02" db="EMBL/GenBank/DDBJ databases">
        <authorList>
            <person name="Holder M.E."/>
            <person name="Ajami N.J."/>
            <person name="Petrosino J.F."/>
        </authorList>
    </citation>
    <scope>NUCLEOTIDE SEQUENCE [LARGE SCALE GENOMIC DNA]</scope>
    <source>
        <strain evidence="2">CCUG 45958</strain>
    </source>
</reference>
<proteinExistence type="predicted"/>
<dbReference type="SUPFAM" id="SSF54913">
    <property type="entry name" value="GlnB-like"/>
    <property type="match status" value="2"/>
</dbReference>
<gene>
    <name evidence="1" type="ORF">AXF13_15460</name>
</gene>
<dbReference type="InterPro" id="IPR015867">
    <property type="entry name" value="N-reg_PII/ATP_PRibTrfase_C"/>
</dbReference>
<dbReference type="InterPro" id="IPR002187">
    <property type="entry name" value="N-reg_PII"/>
</dbReference>
<keyword evidence="2" id="KW-1185">Reference proteome</keyword>